<accession>A0ABY4AXX9</accession>
<dbReference type="RefSeq" id="WP_243570533.1">
    <property type="nucleotide sequence ID" value="NZ_BAAARD010000001.1"/>
</dbReference>
<keyword evidence="2" id="KW-1185">Reference proteome</keyword>
<organism evidence="1 2">
    <name type="scientific">Agromyces soli</name>
    <dbReference type="NCBI Taxonomy" id="659012"/>
    <lineage>
        <taxon>Bacteria</taxon>
        <taxon>Bacillati</taxon>
        <taxon>Actinomycetota</taxon>
        <taxon>Actinomycetes</taxon>
        <taxon>Micrococcales</taxon>
        <taxon>Microbacteriaceae</taxon>
        <taxon>Agromyces</taxon>
    </lineage>
</organism>
<protein>
    <submittedName>
        <fullName evidence="1">Uncharacterized protein</fullName>
    </submittedName>
</protein>
<reference evidence="1 2" key="1">
    <citation type="submission" date="2022-03" db="EMBL/GenBank/DDBJ databases">
        <title>Agromyces sp. isolated from the gut of P. brevitarsis seulensis larvae.</title>
        <authorList>
            <person name="Won M."/>
            <person name="Kwon S.-W."/>
        </authorList>
    </citation>
    <scope>NUCLEOTIDE SEQUENCE [LARGE SCALE GENOMIC DNA]</scope>
    <source>
        <strain evidence="1 2">KACC 16215</strain>
    </source>
</reference>
<dbReference type="EMBL" id="CP094533">
    <property type="protein sequence ID" value="UOE27709.1"/>
    <property type="molecule type" value="Genomic_DNA"/>
</dbReference>
<name>A0ABY4AXX9_9MICO</name>
<evidence type="ECO:0000313" key="1">
    <source>
        <dbReference type="EMBL" id="UOE27709.1"/>
    </source>
</evidence>
<proteinExistence type="predicted"/>
<gene>
    <name evidence="1" type="ORF">MTP13_08005</name>
</gene>
<evidence type="ECO:0000313" key="2">
    <source>
        <dbReference type="Proteomes" id="UP000831304"/>
    </source>
</evidence>
<sequence length="124" mass="13617">MERSIALNYPAAIPVGHVVELTRFADPRPERKRRGLGESQAYTVPAVQDLDTGIRYLNHAHASIGGNGGNSFVANRYPFEPLAQLEVSEVWRGRVLACTLVMVEGLENQHTVLRLAPLGEDAAR</sequence>
<dbReference type="Proteomes" id="UP000831304">
    <property type="component" value="Chromosome"/>
</dbReference>